<evidence type="ECO:0000313" key="10">
    <source>
        <dbReference type="Proteomes" id="UP000199682"/>
    </source>
</evidence>
<keyword evidence="3 7" id="KW-0812">Transmembrane</keyword>
<feature type="coiled-coil region" evidence="6">
    <location>
        <begin position="283"/>
        <end position="314"/>
    </location>
</feature>
<feature type="transmembrane region" description="Helical" evidence="7">
    <location>
        <begin position="193"/>
        <end position="211"/>
    </location>
</feature>
<evidence type="ECO:0000259" key="8">
    <source>
        <dbReference type="Pfam" id="PF05231"/>
    </source>
</evidence>
<feature type="transmembrane region" description="Helical" evidence="7">
    <location>
        <begin position="240"/>
        <end position="259"/>
    </location>
</feature>
<name>A0A1G9EHY3_9PSEU</name>
<gene>
    <name evidence="9" type="ORF">SAMN04488074_10757</name>
</gene>
<accession>A0A1G9EHY3</accession>
<evidence type="ECO:0000256" key="2">
    <source>
        <dbReference type="ARBA" id="ARBA00022475"/>
    </source>
</evidence>
<evidence type="ECO:0000256" key="1">
    <source>
        <dbReference type="ARBA" id="ARBA00004651"/>
    </source>
</evidence>
<dbReference type="GO" id="GO:0005886">
    <property type="term" value="C:plasma membrane"/>
    <property type="evidence" value="ECO:0007669"/>
    <property type="project" value="UniProtKB-SubCell"/>
</dbReference>
<protein>
    <submittedName>
        <fullName evidence="9">Integral membrane sensor domain MASE1</fullName>
    </submittedName>
</protein>
<keyword evidence="6" id="KW-0175">Coiled coil</keyword>
<evidence type="ECO:0000256" key="7">
    <source>
        <dbReference type="SAM" id="Phobius"/>
    </source>
</evidence>
<proteinExistence type="predicted"/>
<evidence type="ECO:0000256" key="4">
    <source>
        <dbReference type="ARBA" id="ARBA00022989"/>
    </source>
</evidence>
<feature type="transmembrane region" description="Helical" evidence="7">
    <location>
        <begin position="163"/>
        <end position="181"/>
    </location>
</feature>
<feature type="transmembrane region" description="Helical" evidence="7">
    <location>
        <begin position="120"/>
        <end position="143"/>
    </location>
</feature>
<dbReference type="Proteomes" id="UP000199682">
    <property type="component" value="Unassembled WGS sequence"/>
</dbReference>
<feature type="transmembrane region" description="Helical" evidence="7">
    <location>
        <begin position="20"/>
        <end position="43"/>
    </location>
</feature>
<evidence type="ECO:0000256" key="6">
    <source>
        <dbReference type="SAM" id="Coils"/>
    </source>
</evidence>
<evidence type="ECO:0000256" key="5">
    <source>
        <dbReference type="ARBA" id="ARBA00023136"/>
    </source>
</evidence>
<dbReference type="EMBL" id="FNET01000007">
    <property type="protein sequence ID" value="SDK75698.1"/>
    <property type="molecule type" value="Genomic_DNA"/>
</dbReference>
<organism evidence="9 10">
    <name type="scientific">Lentzea albidocapillata subsp. violacea</name>
    <dbReference type="NCBI Taxonomy" id="128104"/>
    <lineage>
        <taxon>Bacteria</taxon>
        <taxon>Bacillati</taxon>
        <taxon>Actinomycetota</taxon>
        <taxon>Actinomycetes</taxon>
        <taxon>Pseudonocardiales</taxon>
        <taxon>Pseudonocardiaceae</taxon>
        <taxon>Lentzea</taxon>
    </lineage>
</organism>
<feature type="transmembrane region" description="Helical" evidence="7">
    <location>
        <begin position="81"/>
        <end position="108"/>
    </location>
</feature>
<feature type="transmembrane region" description="Helical" evidence="7">
    <location>
        <begin position="265"/>
        <end position="286"/>
    </location>
</feature>
<dbReference type="AlphaFoldDB" id="A0A1G9EHY3"/>
<keyword evidence="4 7" id="KW-1133">Transmembrane helix</keyword>
<comment type="subcellular location">
    <subcellularLocation>
        <location evidence="1">Cell membrane</location>
        <topology evidence="1">Multi-pass membrane protein</topology>
    </subcellularLocation>
</comment>
<feature type="domain" description="MASE1" evidence="8">
    <location>
        <begin position="25"/>
        <end position="290"/>
    </location>
</feature>
<evidence type="ECO:0000313" key="9">
    <source>
        <dbReference type="EMBL" id="SDK75698.1"/>
    </source>
</evidence>
<dbReference type="InterPro" id="IPR007895">
    <property type="entry name" value="MASE1"/>
</dbReference>
<sequence>MANVCAQVQHVAVNATLRTLATIAAVALAYYATAQVGLVLALVKGQVTPLWLPTGIAVAALLMSGRRIWPGITLGAFAANISLGAPLLSALLITAGNTAAPLLAWYLLTRFGFRPALDRLKDALLLVFAGALGAMSVSALVGAAALRAGGVIPWNDVPAVVSVWWTGDAMGVLVFTPLLLTLPRHWNAPPRRLAEAAALLVTTAALAAFVTTTESRLLFLVFPMLIWGALRFQHAVAAPCALIIAVAAVMSAASGHFVAHDLLTTMIVLQAFNGSVALTGLILSAVTSERNEARRAIERACEQLADTVARYQEDGVRKRLGRVVPPG</sequence>
<reference evidence="10" key="1">
    <citation type="submission" date="2016-10" db="EMBL/GenBank/DDBJ databases">
        <authorList>
            <person name="Varghese N."/>
            <person name="Submissions S."/>
        </authorList>
    </citation>
    <scope>NUCLEOTIDE SEQUENCE [LARGE SCALE GENOMIC DNA]</scope>
    <source>
        <strain evidence="10">DSM 44796</strain>
    </source>
</reference>
<keyword evidence="2" id="KW-1003">Cell membrane</keyword>
<keyword evidence="5 7" id="KW-0472">Membrane</keyword>
<evidence type="ECO:0000256" key="3">
    <source>
        <dbReference type="ARBA" id="ARBA00022692"/>
    </source>
</evidence>
<dbReference type="Pfam" id="PF05231">
    <property type="entry name" value="MASE1"/>
    <property type="match status" value="1"/>
</dbReference>
<feature type="transmembrane region" description="Helical" evidence="7">
    <location>
        <begin position="50"/>
        <end position="69"/>
    </location>
</feature>